<dbReference type="OrthoDB" id="116031at2"/>
<dbReference type="AlphaFoldDB" id="A0A285NIK8"/>
<reference evidence="1 2" key="1">
    <citation type="submission" date="2017-09" db="EMBL/GenBank/DDBJ databases">
        <authorList>
            <person name="Ehlers B."/>
            <person name="Leendertz F.H."/>
        </authorList>
    </citation>
    <scope>NUCLEOTIDE SEQUENCE [LARGE SCALE GENOMIC DNA]</scope>
    <source>
        <strain evidence="1 2">DSM 18289</strain>
    </source>
</reference>
<evidence type="ECO:0000313" key="2">
    <source>
        <dbReference type="Proteomes" id="UP000219439"/>
    </source>
</evidence>
<accession>A0A285NIK8</accession>
<proteinExistence type="predicted"/>
<dbReference type="EMBL" id="OBEL01000001">
    <property type="protein sequence ID" value="SNZ09098.1"/>
    <property type="molecule type" value="Genomic_DNA"/>
</dbReference>
<keyword evidence="2" id="KW-1185">Reference proteome</keyword>
<dbReference type="Proteomes" id="UP000219439">
    <property type="component" value="Unassembled WGS sequence"/>
</dbReference>
<protein>
    <recommendedName>
        <fullName evidence="3">Nitroimidazol reductase NimA, pyridoxamine 5'-phosphate oxidase superfamily</fullName>
    </recommendedName>
</protein>
<dbReference type="Pfam" id="PF12900">
    <property type="entry name" value="Pyridox_ox_2"/>
    <property type="match status" value="1"/>
</dbReference>
<dbReference type="RefSeq" id="WP_097153037.1">
    <property type="nucleotide sequence ID" value="NZ_OBEL01000001.1"/>
</dbReference>
<dbReference type="PANTHER" id="PTHR34071">
    <property type="entry name" value="5-NITROIMIDAZOLE ANTIBIOTICS RESISTANCE PROTEIN, NIMA-FAMILY-RELATED PROTEIN-RELATED"/>
    <property type="match status" value="1"/>
</dbReference>
<dbReference type="InterPro" id="IPR024747">
    <property type="entry name" value="Pyridox_Oxase-rel"/>
</dbReference>
<dbReference type="InterPro" id="IPR012349">
    <property type="entry name" value="Split_barrel_FMN-bd"/>
</dbReference>
<evidence type="ECO:0008006" key="3">
    <source>
        <dbReference type="Google" id="ProtNLM"/>
    </source>
</evidence>
<evidence type="ECO:0000313" key="1">
    <source>
        <dbReference type="EMBL" id="SNZ09098.1"/>
    </source>
</evidence>
<dbReference type="PANTHER" id="PTHR34071:SF2">
    <property type="entry name" value="FLAVIN-NUCLEOTIDE-BINDING PROTEIN"/>
    <property type="match status" value="1"/>
</dbReference>
<dbReference type="Gene3D" id="2.30.110.10">
    <property type="entry name" value="Electron Transport, Fmn-binding Protein, Chain A"/>
    <property type="match status" value="1"/>
</dbReference>
<sequence>MKTLAVTKINKIRNAKRASYDENTIHTILDQGLIAHVAFSHDGDPICLPMVYGRIDDKIYIHGAKATRMFKQLKQGIPACLNVTLVDGLVLARSAFHHSMNFRSVNIHGTAHLVEDEDEKYDALVAITDHMMPGRWDECRDMTKKEANATSVIALTIEQAAAKCRSGMPVDDDEDYALDHWAGIVPITTQFGEAINDDQLRDGIPVSPSIEKITGPTR</sequence>
<name>A0A285NIK8_9HYPH</name>
<dbReference type="SUPFAM" id="SSF50475">
    <property type="entry name" value="FMN-binding split barrel"/>
    <property type="match status" value="1"/>
</dbReference>
<gene>
    <name evidence="1" type="ORF">SAMN06265368_1934</name>
</gene>
<organism evidence="1 2">
    <name type="scientific">Cohaesibacter gelatinilyticus</name>
    <dbReference type="NCBI Taxonomy" id="372072"/>
    <lineage>
        <taxon>Bacteria</taxon>
        <taxon>Pseudomonadati</taxon>
        <taxon>Pseudomonadota</taxon>
        <taxon>Alphaproteobacteria</taxon>
        <taxon>Hyphomicrobiales</taxon>
        <taxon>Cohaesibacteraceae</taxon>
    </lineage>
</organism>